<comment type="caution">
    <text evidence="3">The sequence shown here is derived from an EMBL/GenBank/DDBJ whole genome shotgun (WGS) entry which is preliminary data.</text>
</comment>
<evidence type="ECO:0000313" key="4">
    <source>
        <dbReference type="Proteomes" id="UP000188533"/>
    </source>
</evidence>
<evidence type="ECO:0000256" key="1">
    <source>
        <dbReference type="SAM" id="Phobius"/>
    </source>
</evidence>
<feature type="transmembrane region" description="Helical" evidence="1">
    <location>
        <begin position="88"/>
        <end position="109"/>
    </location>
</feature>
<sequence>MGAESLTTTGFEDVTPLAHDLQAFKWYYTACCTVLFYDFILTWQEEFEYIWNGVRKGHVFYLFLLTRYIPMGFCVITLFAYFSPLWTIETLLVTIPAEIVLLIRVNALVSRRSLTIALWAIIMAQFVIVIYAMSQPGQNLGLPLPNIPIDQFHVFLTTLVITVDYGCSVWPNGSDSPTPFGEARFRPANSVLLSTIQRDGIIYFCAILSGNIVWLILSLNERPGLKFMNTQPSMIITSVMINRLTLSVRKASGRASIRGISADWSDRTWPSTWNALLNQVAP</sequence>
<feature type="transmembrane region" description="Helical" evidence="1">
    <location>
        <begin position="59"/>
        <end position="82"/>
    </location>
</feature>
<dbReference type="Pfam" id="PF20151">
    <property type="entry name" value="DUF6533"/>
    <property type="match status" value="1"/>
</dbReference>
<protein>
    <recommendedName>
        <fullName evidence="2">DUF6533 domain-containing protein</fullName>
    </recommendedName>
</protein>
<dbReference type="EMBL" id="BDGU01000173">
    <property type="protein sequence ID" value="GAW04011.1"/>
    <property type="molecule type" value="Genomic_DNA"/>
</dbReference>
<evidence type="ECO:0000313" key="3">
    <source>
        <dbReference type="EMBL" id="GAW04011.1"/>
    </source>
</evidence>
<keyword evidence="1" id="KW-1133">Transmembrane helix</keyword>
<reference evidence="3 4" key="1">
    <citation type="submission" date="2016-08" db="EMBL/GenBank/DDBJ databases">
        <authorList>
            <consortium name="Lentinula edodes genome sequencing consortium"/>
            <person name="Sakamoto Y."/>
            <person name="Nakade K."/>
            <person name="Sato S."/>
            <person name="Yoshida Y."/>
            <person name="Miyazaki K."/>
            <person name="Natsume S."/>
            <person name="Konno N."/>
        </authorList>
    </citation>
    <scope>NUCLEOTIDE SEQUENCE [LARGE SCALE GENOMIC DNA]</scope>
    <source>
        <strain evidence="3 4">NBRC 111202</strain>
    </source>
</reference>
<organism evidence="3 4">
    <name type="scientific">Lentinula edodes</name>
    <name type="common">Shiitake mushroom</name>
    <name type="synonym">Lentinus edodes</name>
    <dbReference type="NCBI Taxonomy" id="5353"/>
    <lineage>
        <taxon>Eukaryota</taxon>
        <taxon>Fungi</taxon>
        <taxon>Dikarya</taxon>
        <taxon>Basidiomycota</taxon>
        <taxon>Agaricomycotina</taxon>
        <taxon>Agaricomycetes</taxon>
        <taxon>Agaricomycetidae</taxon>
        <taxon>Agaricales</taxon>
        <taxon>Marasmiineae</taxon>
        <taxon>Omphalotaceae</taxon>
        <taxon>Lentinula</taxon>
    </lineage>
</organism>
<feature type="transmembrane region" description="Helical" evidence="1">
    <location>
        <begin position="200"/>
        <end position="219"/>
    </location>
</feature>
<accession>A0A1Q3EA24</accession>
<name>A0A1Q3EA24_LENED</name>
<dbReference type="InterPro" id="IPR045340">
    <property type="entry name" value="DUF6533"/>
</dbReference>
<dbReference type="STRING" id="5353.A0A1Q3EA24"/>
<keyword evidence="1" id="KW-0472">Membrane</keyword>
<feature type="domain" description="DUF6533" evidence="2">
    <location>
        <begin position="27"/>
        <end position="71"/>
    </location>
</feature>
<dbReference type="Proteomes" id="UP000188533">
    <property type="component" value="Unassembled WGS sequence"/>
</dbReference>
<proteinExistence type="predicted"/>
<gene>
    <name evidence="3" type="ORF">LENED_005774</name>
</gene>
<dbReference type="AlphaFoldDB" id="A0A1Q3EA24"/>
<keyword evidence="4" id="KW-1185">Reference proteome</keyword>
<reference evidence="3 4" key="2">
    <citation type="submission" date="2017-02" db="EMBL/GenBank/DDBJ databases">
        <title>A genome survey and senescence transcriptome analysis in Lentinula edodes.</title>
        <authorList>
            <person name="Sakamoto Y."/>
            <person name="Nakade K."/>
            <person name="Sato S."/>
            <person name="Yoshida Y."/>
            <person name="Miyazaki K."/>
            <person name="Natsume S."/>
            <person name="Konno N."/>
        </authorList>
    </citation>
    <scope>NUCLEOTIDE SEQUENCE [LARGE SCALE GENOMIC DNA]</scope>
    <source>
        <strain evidence="3 4">NBRC 111202</strain>
    </source>
</reference>
<keyword evidence="1" id="KW-0812">Transmembrane</keyword>
<feature type="transmembrane region" description="Helical" evidence="1">
    <location>
        <begin position="116"/>
        <end position="134"/>
    </location>
</feature>
<evidence type="ECO:0000259" key="2">
    <source>
        <dbReference type="Pfam" id="PF20151"/>
    </source>
</evidence>